<reference evidence="3" key="1">
    <citation type="submission" date="2025-08" db="UniProtKB">
        <authorList>
            <consortium name="RefSeq"/>
        </authorList>
    </citation>
    <scope>IDENTIFICATION</scope>
</reference>
<dbReference type="GO" id="GO:0005737">
    <property type="term" value="C:cytoplasm"/>
    <property type="evidence" value="ECO:0007669"/>
    <property type="project" value="TreeGrafter"/>
</dbReference>
<evidence type="ECO:0000259" key="1">
    <source>
        <dbReference type="PROSITE" id="PS50405"/>
    </source>
</evidence>
<dbReference type="InParanoid" id="A0A6I9SFI9"/>
<evidence type="ECO:0000313" key="2">
    <source>
        <dbReference type="Proteomes" id="UP000504607"/>
    </source>
</evidence>
<dbReference type="PROSITE" id="PS50405">
    <property type="entry name" value="GST_CTER"/>
    <property type="match status" value="1"/>
</dbReference>
<evidence type="ECO:0000313" key="3">
    <source>
        <dbReference type="RefSeq" id="XP_010942210.1"/>
    </source>
</evidence>
<dbReference type="Proteomes" id="UP000504607">
    <property type="component" value="Chromosome 1"/>
</dbReference>
<keyword evidence="2" id="KW-1185">Reference proteome</keyword>
<dbReference type="InterPro" id="IPR010987">
    <property type="entry name" value="Glutathione-S-Trfase_C-like"/>
</dbReference>
<dbReference type="PANTHER" id="PTHR11260:SF781">
    <property type="entry name" value="GLUTATHIONE S-TRANSFERASE U19"/>
    <property type="match status" value="1"/>
</dbReference>
<dbReference type="RefSeq" id="XP_010942210.1">
    <property type="nucleotide sequence ID" value="XM_010943908.1"/>
</dbReference>
<gene>
    <name evidence="3" type="primary">LOC105060265</name>
</gene>
<dbReference type="InterPro" id="IPR045074">
    <property type="entry name" value="GST_C_Tau"/>
</dbReference>
<dbReference type="GO" id="GO:0006749">
    <property type="term" value="P:glutathione metabolic process"/>
    <property type="evidence" value="ECO:0007669"/>
    <property type="project" value="InterPro"/>
</dbReference>
<dbReference type="OrthoDB" id="202840at2759"/>
<dbReference type="FunCoup" id="A0A6I9SFI9">
    <property type="interactions" value="3"/>
</dbReference>
<dbReference type="Gene3D" id="1.20.1050.10">
    <property type="match status" value="1"/>
</dbReference>
<proteinExistence type="predicted"/>
<sequence>MEKILCSLDAKFDFIVVAIEESKKLEEMTIKQLMGSLQAHEQKLSKKMEEKPIEQVLQTNLTLQEKSDPKDKQIFVVEAVEEEEEVKDSIKINHKEVKETQETSMPEVMIDASGSLTWRVKGEAQVAAKNEFITQLKLLEDELAENPFFGGETFGYMDVVFVSFASWFYAYEKSANFSIEEECPRLTAWKKRCVERESVSKNIPEPEKIYEYLCSIKRIWNME</sequence>
<dbReference type="InterPro" id="IPR045073">
    <property type="entry name" value="Omega/Tau-like"/>
</dbReference>
<dbReference type="SUPFAM" id="SSF47616">
    <property type="entry name" value="GST C-terminal domain-like"/>
    <property type="match status" value="1"/>
</dbReference>
<dbReference type="AlphaFoldDB" id="A0A6I9SFI9"/>
<feature type="domain" description="GST C-terminal" evidence="1">
    <location>
        <begin position="85"/>
        <end position="212"/>
    </location>
</feature>
<name>A0A6I9SFI9_ELAGV</name>
<dbReference type="InterPro" id="IPR004046">
    <property type="entry name" value="GST_C"/>
</dbReference>
<dbReference type="CDD" id="cd03185">
    <property type="entry name" value="GST_C_Tau"/>
    <property type="match status" value="1"/>
</dbReference>
<dbReference type="Pfam" id="PF00043">
    <property type="entry name" value="GST_C"/>
    <property type="match status" value="1"/>
</dbReference>
<dbReference type="PANTHER" id="PTHR11260">
    <property type="entry name" value="GLUTATHIONE S-TRANSFERASE, GST, SUPERFAMILY, GST DOMAIN CONTAINING"/>
    <property type="match status" value="1"/>
</dbReference>
<protein>
    <submittedName>
        <fullName evidence="3">Glutathione S-transferase U25</fullName>
    </submittedName>
</protein>
<organism evidence="2 3">
    <name type="scientific">Elaeis guineensis var. tenera</name>
    <name type="common">Oil palm</name>
    <dbReference type="NCBI Taxonomy" id="51953"/>
    <lineage>
        <taxon>Eukaryota</taxon>
        <taxon>Viridiplantae</taxon>
        <taxon>Streptophyta</taxon>
        <taxon>Embryophyta</taxon>
        <taxon>Tracheophyta</taxon>
        <taxon>Spermatophyta</taxon>
        <taxon>Magnoliopsida</taxon>
        <taxon>Liliopsida</taxon>
        <taxon>Arecaceae</taxon>
        <taxon>Arecoideae</taxon>
        <taxon>Cocoseae</taxon>
        <taxon>Elaeidinae</taxon>
        <taxon>Elaeis</taxon>
    </lineage>
</organism>
<dbReference type="GO" id="GO:0004364">
    <property type="term" value="F:glutathione transferase activity"/>
    <property type="evidence" value="ECO:0007669"/>
    <property type="project" value="InterPro"/>
</dbReference>
<dbReference type="InterPro" id="IPR036282">
    <property type="entry name" value="Glutathione-S-Trfase_C_sf"/>
</dbReference>
<accession>A0A6I9SFI9</accession>